<feature type="region of interest" description="Disordered" evidence="1">
    <location>
        <begin position="193"/>
        <end position="216"/>
    </location>
</feature>
<organism evidence="2 3">
    <name type="scientific">Phyllotreta striolata</name>
    <name type="common">Striped flea beetle</name>
    <name type="synonym">Crioceris striolata</name>
    <dbReference type="NCBI Taxonomy" id="444603"/>
    <lineage>
        <taxon>Eukaryota</taxon>
        <taxon>Metazoa</taxon>
        <taxon>Ecdysozoa</taxon>
        <taxon>Arthropoda</taxon>
        <taxon>Hexapoda</taxon>
        <taxon>Insecta</taxon>
        <taxon>Pterygota</taxon>
        <taxon>Neoptera</taxon>
        <taxon>Endopterygota</taxon>
        <taxon>Coleoptera</taxon>
        <taxon>Polyphaga</taxon>
        <taxon>Cucujiformia</taxon>
        <taxon>Chrysomeloidea</taxon>
        <taxon>Chrysomelidae</taxon>
        <taxon>Galerucinae</taxon>
        <taxon>Alticini</taxon>
        <taxon>Phyllotreta</taxon>
    </lineage>
</organism>
<dbReference type="Proteomes" id="UP001153712">
    <property type="component" value="Chromosome 1"/>
</dbReference>
<dbReference type="AlphaFoldDB" id="A0A9N9TEG3"/>
<gene>
    <name evidence="2" type="ORF">PHYEVI_LOCUS1138</name>
</gene>
<sequence>MLIAVSLTERATAKTLFSQKLNAISTTAKPESISHQFQTDKPSYYQQYANRPFPALSQSVLLQPTQFQPPLMHDSEVPVHNQLHPQSQYQILQLIQKILHTTQQSNQPTAMIIIAQPAYLPTQSVGQNGAAQQLLDYFHSNPQARYQFLHSTPQQYYQPQAMEASQAVQSYNQPLLPSSAQYQTKMIPISVPVQIPTPNHHHQQQQQPQQQQQQIDSEWKHVDYPQYSSPRESLPPLITGFENFSPEQQEKIKGQLSALFGAPLKPLQVAQRPEYNSVFDGKFRDLNLHEFVPSQGVKKAEKMRGNGVVGIEKITSSKM</sequence>
<evidence type="ECO:0000313" key="2">
    <source>
        <dbReference type="EMBL" id="CAG9854678.1"/>
    </source>
</evidence>
<dbReference type="OrthoDB" id="6749075at2759"/>
<proteinExistence type="predicted"/>
<name>A0A9N9TEG3_PHYSR</name>
<evidence type="ECO:0000313" key="3">
    <source>
        <dbReference type="Proteomes" id="UP001153712"/>
    </source>
</evidence>
<accession>A0A9N9TEG3</accession>
<evidence type="ECO:0000256" key="1">
    <source>
        <dbReference type="SAM" id="MobiDB-lite"/>
    </source>
</evidence>
<protein>
    <submittedName>
        <fullName evidence="2">Uncharacterized protein</fullName>
    </submittedName>
</protein>
<reference evidence="2" key="1">
    <citation type="submission" date="2022-01" db="EMBL/GenBank/DDBJ databases">
        <authorList>
            <person name="King R."/>
        </authorList>
    </citation>
    <scope>NUCLEOTIDE SEQUENCE</scope>
</reference>
<keyword evidence="3" id="KW-1185">Reference proteome</keyword>
<feature type="compositionally biased region" description="Low complexity" evidence="1">
    <location>
        <begin position="204"/>
        <end position="214"/>
    </location>
</feature>
<dbReference type="EMBL" id="OU900094">
    <property type="protein sequence ID" value="CAG9854678.1"/>
    <property type="molecule type" value="Genomic_DNA"/>
</dbReference>